<feature type="compositionally biased region" description="Basic and acidic residues" evidence="1">
    <location>
        <begin position="1"/>
        <end position="11"/>
    </location>
</feature>
<feature type="region of interest" description="Disordered" evidence="1">
    <location>
        <begin position="1"/>
        <end position="27"/>
    </location>
</feature>
<protein>
    <submittedName>
        <fullName evidence="2">Uncharacterized protein</fullName>
    </submittedName>
</protein>
<feature type="compositionally biased region" description="Low complexity" evidence="1">
    <location>
        <begin position="156"/>
        <end position="166"/>
    </location>
</feature>
<dbReference type="Proteomes" id="UP001362999">
    <property type="component" value="Unassembled WGS sequence"/>
</dbReference>
<feature type="region of interest" description="Disordered" evidence="1">
    <location>
        <begin position="302"/>
        <end position="329"/>
    </location>
</feature>
<feature type="region of interest" description="Disordered" evidence="1">
    <location>
        <begin position="107"/>
        <end position="169"/>
    </location>
</feature>
<dbReference type="AlphaFoldDB" id="A0AAW0EA52"/>
<reference evidence="2 3" key="1">
    <citation type="journal article" date="2024" name="J Genomics">
        <title>Draft genome sequencing and assembly of Favolaschia claudopus CIRM-BRFM 2984 isolated from oak limbs.</title>
        <authorList>
            <person name="Navarro D."/>
            <person name="Drula E."/>
            <person name="Chaduli D."/>
            <person name="Cazenave R."/>
            <person name="Ahrendt S."/>
            <person name="Wang J."/>
            <person name="Lipzen A."/>
            <person name="Daum C."/>
            <person name="Barry K."/>
            <person name="Grigoriev I.V."/>
            <person name="Favel A."/>
            <person name="Rosso M.N."/>
            <person name="Martin F."/>
        </authorList>
    </citation>
    <scope>NUCLEOTIDE SEQUENCE [LARGE SCALE GENOMIC DNA]</scope>
    <source>
        <strain evidence="2 3">CIRM-BRFM 2984</strain>
    </source>
</reference>
<gene>
    <name evidence="2" type="ORF">R3P38DRAFT_3252100</name>
</gene>
<feature type="compositionally biased region" description="Polar residues" evidence="1">
    <location>
        <begin position="107"/>
        <end position="123"/>
    </location>
</feature>
<evidence type="ECO:0000313" key="3">
    <source>
        <dbReference type="Proteomes" id="UP001362999"/>
    </source>
</evidence>
<feature type="compositionally biased region" description="Polar residues" evidence="1">
    <location>
        <begin position="317"/>
        <end position="326"/>
    </location>
</feature>
<proteinExistence type="predicted"/>
<organism evidence="2 3">
    <name type="scientific">Favolaschia claudopus</name>
    <dbReference type="NCBI Taxonomy" id="2862362"/>
    <lineage>
        <taxon>Eukaryota</taxon>
        <taxon>Fungi</taxon>
        <taxon>Dikarya</taxon>
        <taxon>Basidiomycota</taxon>
        <taxon>Agaricomycotina</taxon>
        <taxon>Agaricomycetes</taxon>
        <taxon>Agaricomycetidae</taxon>
        <taxon>Agaricales</taxon>
        <taxon>Marasmiineae</taxon>
        <taxon>Mycenaceae</taxon>
        <taxon>Favolaschia</taxon>
    </lineage>
</organism>
<feature type="compositionally biased region" description="Low complexity" evidence="1">
    <location>
        <begin position="127"/>
        <end position="145"/>
    </location>
</feature>
<keyword evidence="3" id="KW-1185">Reference proteome</keyword>
<dbReference type="EMBL" id="JAWWNJ010000003">
    <property type="protein sequence ID" value="KAK7059855.1"/>
    <property type="molecule type" value="Genomic_DNA"/>
</dbReference>
<accession>A0AAW0EA52</accession>
<feature type="compositionally biased region" description="Polar residues" evidence="1">
    <location>
        <begin position="12"/>
        <end position="26"/>
    </location>
</feature>
<evidence type="ECO:0000313" key="2">
    <source>
        <dbReference type="EMBL" id="KAK7059855.1"/>
    </source>
</evidence>
<sequence>MPRHDQEDIERTCSQCPVPTNPSQCAHTREGRDFLKQQRSLHEMALGANPLQYWSNVYPTSPQRIPNQSPAIWASPSPLYAVTVPNRPSFVGIDPLLLAASQDSSTSCPGLATENISGPSNSPVRVASTATSEAGSGSTSSAQGEDVISSSENDTSSVSGHSGSRVRVTKKNPIHGLVVGAMRGGRAYDIVRSKPLRNPIASQAEASARFLRCATDIMERCERMSNETGCWLYFTAQHLFAHAPFLHYASPRLLKEGKKDTEQLTNHFNKLFATLIALRNEESKDMHKRLLSAEDDKKAATEALAAAQDSEREAVQRAQSSEQQVEAQREELEAHQLQIEALKAQLRVAERKSRIAE</sequence>
<comment type="caution">
    <text evidence="2">The sequence shown here is derived from an EMBL/GenBank/DDBJ whole genome shotgun (WGS) entry which is preliminary data.</text>
</comment>
<name>A0AAW0EA52_9AGAR</name>
<evidence type="ECO:0000256" key="1">
    <source>
        <dbReference type="SAM" id="MobiDB-lite"/>
    </source>
</evidence>